<sequence>MEKKIKESVGTLLAHIIKVDNRNIEEEAPLFCEIMGQDFDCTEEEARAFLYEIMDKEYDLDKHIGIINQALCDDRISKFHLLEQINHIIYSDEISDEDYRIFEQIKNKLFEC</sequence>
<name>A0A1W1CDB4_9ZZZZ</name>
<accession>A0A1W1CDB4</accession>
<evidence type="ECO:0000313" key="1">
    <source>
        <dbReference type="EMBL" id="SFV63766.1"/>
    </source>
</evidence>
<dbReference type="AlphaFoldDB" id="A0A1W1CDB4"/>
<gene>
    <name evidence="1" type="ORF">MNB_SV-10-1057</name>
</gene>
<dbReference type="EMBL" id="FPHL01000034">
    <property type="protein sequence ID" value="SFV63766.1"/>
    <property type="molecule type" value="Genomic_DNA"/>
</dbReference>
<dbReference type="InterPro" id="IPR029024">
    <property type="entry name" value="TerB-like"/>
</dbReference>
<dbReference type="SUPFAM" id="SSF158682">
    <property type="entry name" value="TerB-like"/>
    <property type="match status" value="1"/>
</dbReference>
<proteinExistence type="predicted"/>
<organism evidence="1">
    <name type="scientific">hydrothermal vent metagenome</name>
    <dbReference type="NCBI Taxonomy" id="652676"/>
    <lineage>
        <taxon>unclassified sequences</taxon>
        <taxon>metagenomes</taxon>
        <taxon>ecological metagenomes</taxon>
    </lineage>
</organism>
<evidence type="ECO:0008006" key="2">
    <source>
        <dbReference type="Google" id="ProtNLM"/>
    </source>
</evidence>
<protein>
    <recommendedName>
        <fullName evidence="2">Co-chaperone DjlA N-terminal domain-containing protein</fullName>
    </recommendedName>
</protein>
<reference evidence="1" key="1">
    <citation type="submission" date="2016-10" db="EMBL/GenBank/DDBJ databases">
        <authorList>
            <person name="de Groot N.N."/>
        </authorList>
    </citation>
    <scope>NUCLEOTIDE SEQUENCE</scope>
</reference>